<dbReference type="GeneID" id="117565438"/>
<dbReference type="InterPro" id="IPR006139">
    <property type="entry name" value="D-isomer_2_OHA_DH_cat_dom"/>
</dbReference>
<organism evidence="6 7">
    <name type="scientific">Drosophila albomicans</name>
    <name type="common">Fruit fly</name>
    <dbReference type="NCBI Taxonomy" id="7291"/>
    <lineage>
        <taxon>Eukaryota</taxon>
        <taxon>Metazoa</taxon>
        <taxon>Ecdysozoa</taxon>
        <taxon>Arthropoda</taxon>
        <taxon>Hexapoda</taxon>
        <taxon>Insecta</taxon>
        <taxon>Pterygota</taxon>
        <taxon>Neoptera</taxon>
        <taxon>Endopterygota</taxon>
        <taxon>Diptera</taxon>
        <taxon>Brachycera</taxon>
        <taxon>Muscomorpha</taxon>
        <taxon>Ephydroidea</taxon>
        <taxon>Drosophilidae</taxon>
        <taxon>Drosophila</taxon>
    </lineage>
</organism>
<dbReference type="GO" id="GO:0051287">
    <property type="term" value="F:NAD binding"/>
    <property type="evidence" value="ECO:0007669"/>
    <property type="project" value="InterPro"/>
</dbReference>
<dbReference type="Pfam" id="PF02826">
    <property type="entry name" value="2-Hacid_dh_C"/>
    <property type="match status" value="1"/>
</dbReference>
<dbReference type="GO" id="GO:0005829">
    <property type="term" value="C:cytosol"/>
    <property type="evidence" value="ECO:0007669"/>
    <property type="project" value="TreeGrafter"/>
</dbReference>
<protein>
    <recommendedName>
        <fullName evidence="2">Glyoxylate reductase/hydroxypyruvate reductase</fullName>
    </recommendedName>
</protein>
<dbReference type="OrthoDB" id="298012at2759"/>
<evidence type="ECO:0000313" key="6">
    <source>
        <dbReference type="Proteomes" id="UP000515160"/>
    </source>
</evidence>
<reference evidence="7" key="1">
    <citation type="submission" date="2025-08" db="UniProtKB">
        <authorList>
            <consortium name="RefSeq"/>
        </authorList>
    </citation>
    <scope>IDENTIFICATION</scope>
    <source>
        <strain evidence="7">15112-1751.03</strain>
        <tissue evidence="7">Whole Adult</tissue>
    </source>
</reference>
<sequence>MLNIVLVKWRLSHTQQLHLQWKFTMSVSRAFKVLVSHPTVPTPALELLRSRGAETIICQSVPPSREEILEKVPGVDAIYWAHYQPLNAGILDAAGSQLRAVSTMSSGIDFVDVPEFQRRKIPLGHTPGVVKNSVADLAIGLMLAAGRNFHAGRRDIENSQWLTERIDWRMGHEIRDSTVGFFGFGGISQAIAKRLQSWDVAKIIYTTRTRKENDVDFKAEHVPFERLLQESDFLVVAAPLTDQTRGKFNAEAFKLMKPSAIFVNVARGGLVQQNDLHEALTTGQIFAAGLDVTTPEPLPADDPLLKLPNCVILPHLGTQTWKTTIEMSLLAANNIINAMEGKPMIRPAY</sequence>
<dbReference type="Pfam" id="PF00389">
    <property type="entry name" value="2-Hacid_dh"/>
    <property type="match status" value="1"/>
</dbReference>
<evidence type="ECO:0000259" key="5">
    <source>
        <dbReference type="Pfam" id="PF02826"/>
    </source>
</evidence>
<dbReference type="PANTHER" id="PTHR10996">
    <property type="entry name" value="2-HYDROXYACID DEHYDROGENASE-RELATED"/>
    <property type="match status" value="1"/>
</dbReference>
<name>A0A6P8WA22_DROAB</name>
<dbReference type="AlphaFoldDB" id="A0A6P8WA22"/>
<dbReference type="GO" id="GO:0008465">
    <property type="term" value="F:hydroxypyruvate reductase (NADH) activity"/>
    <property type="evidence" value="ECO:0007669"/>
    <property type="project" value="TreeGrafter"/>
</dbReference>
<accession>A0A6P8WA22</accession>
<dbReference type="Proteomes" id="UP000515160">
    <property type="component" value="Chromosome 2L"/>
</dbReference>
<feature type="domain" description="D-isomer specific 2-hydroxyacid dehydrogenase catalytic" evidence="4">
    <location>
        <begin position="33"/>
        <end position="345"/>
    </location>
</feature>
<evidence type="ECO:0000259" key="4">
    <source>
        <dbReference type="Pfam" id="PF00389"/>
    </source>
</evidence>
<dbReference type="SUPFAM" id="SSF52283">
    <property type="entry name" value="Formate/glycerate dehydrogenase catalytic domain-like"/>
    <property type="match status" value="1"/>
</dbReference>
<proteinExistence type="inferred from homology"/>
<evidence type="ECO:0000256" key="2">
    <source>
        <dbReference type="ARBA" id="ARBA00073306"/>
    </source>
</evidence>
<keyword evidence="1 3" id="KW-0560">Oxidoreductase</keyword>
<evidence type="ECO:0000256" key="1">
    <source>
        <dbReference type="ARBA" id="ARBA00023002"/>
    </source>
</evidence>
<dbReference type="RefSeq" id="XP_034100419.1">
    <property type="nucleotide sequence ID" value="XM_034244528.2"/>
</dbReference>
<evidence type="ECO:0000256" key="3">
    <source>
        <dbReference type="RuleBase" id="RU003719"/>
    </source>
</evidence>
<dbReference type="CDD" id="cd05301">
    <property type="entry name" value="GDH"/>
    <property type="match status" value="1"/>
</dbReference>
<comment type="similarity">
    <text evidence="3">Belongs to the D-isomer specific 2-hydroxyacid dehydrogenase family.</text>
</comment>
<dbReference type="InterPro" id="IPR050223">
    <property type="entry name" value="D-isomer_2-hydroxyacid_DH"/>
</dbReference>
<evidence type="ECO:0000313" key="7">
    <source>
        <dbReference type="RefSeq" id="XP_034100419.1"/>
    </source>
</evidence>
<dbReference type="SUPFAM" id="SSF51735">
    <property type="entry name" value="NAD(P)-binding Rossmann-fold domains"/>
    <property type="match status" value="1"/>
</dbReference>
<dbReference type="Gene3D" id="3.40.50.720">
    <property type="entry name" value="NAD(P)-binding Rossmann-like Domain"/>
    <property type="match status" value="2"/>
</dbReference>
<keyword evidence="6" id="KW-1185">Reference proteome</keyword>
<dbReference type="GO" id="GO:0030267">
    <property type="term" value="F:glyoxylate reductase (NADPH) activity"/>
    <property type="evidence" value="ECO:0007669"/>
    <property type="project" value="TreeGrafter"/>
</dbReference>
<dbReference type="FunFam" id="3.40.50.720:FF:000026">
    <property type="entry name" value="Glyoxylate/hydroxypyruvate reductase B"/>
    <property type="match status" value="1"/>
</dbReference>
<dbReference type="PANTHER" id="PTHR10996:SF119">
    <property type="entry name" value="FI03731P-RELATED"/>
    <property type="match status" value="1"/>
</dbReference>
<feature type="domain" description="D-isomer specific 2-hydroxyacid dehydrogenase NAD-binding" evidence="5">
    <location>
        <begin position="139"/>
        <end position="317"/>
    </location>
</feature>
<dbReference type="InterPro" id="IPR006140">
    <property type="entry name" value="D-isomer_DH_NAD-bd"/>
</dbReference>
<dbReference type="InterPro" id="IPR036291">
    <property type="entry name" value="NAD(P)-bd_dom_sf"/>
</dbReference>
<gene>
    <name evidence="7" type="primary">LOC117565438</name>
</gene>